<dbReference type="AlphaFoldDB" id="A0A2U1KV27"/>
<dbReference type="OrthoDB" id="1931203at2759"/>
<proteinExistence type="predicted"/>
<sequence>MAALTVLEFGSIRNRKAMKKSKPRIKTMVFEESMNKENQGTTRLKKIKINRLGGILLTGSKSQFGIIDECSCRFRIFTKGMDVDMVALMAARTSGVENQEAMHVGILGMLADPKKVV</sequence>
<organism evidence="1 2">
    <name type="scientific">Artemisia annua</name>
    <name type="common">Sweet wormwood</name>
    <dbReference type="NCBI Taxonomy" id="35608"/>
    <lineage>
        <taxon>Eukaryota</taxon>
        <taxon>Viridiplantae</taxon>
        <taxon>Streptophyta</taxon>
        <taxon>Embryophyta</taxon>
        <taxon>Tracheophyta</taxon>
        <taxon>Spermatophyta</taxon>
        <taxon>Magnoliopsida</taxon>
        <taxon>eudicotyledons</taxon>
        <taxon>Gunneridae</taxon>
        <taxon>Pentapetalae</taxon>
        <taxon>asterids</taxon>
        <taxon>campanulids</taxon>
        <taxon>Asterales</taxon>
        <taxon>Asteraceae</taxon>
        <taxon>Asteroideae</taxon>
        <taxon>Anthemideae</taxon>
        <taxon>Artemisiinae</taxon>
        <taxon>Artemisia</taxon>
    </lineage>
</organism>
<gene>
    <name evidence="1" type="ORF">CTI12_AA559700</name>
</gene>
<protein>
    <submittedName>
        <fullName evidence="1">Uncharacterized protein</fullName>
    </submittedName>
</protein>
<dbReference type="EMBL" id="PKPP01013667">
    <property type="protein sequence ID" value="PWA40609.1"/>
    <property type="molecule type" value="Genomic_DNA"/>
</dbReference>
<evidence type="ECO:0000313" key="1">
    <source>
        <dbReference type="EMBL" id="PWA40609.1"/>
    </source>
</evidence>
<keyword evidence="2" id="KW-1185">Reference proteome</keyword>
<dbReference type="Proteomes" id="UP000245207">
    <property type="component" value="Unassembled WGS sequence"/>
</dbReference>
<dbReference type="STRING" id="35608.A0A2U1KV27"/>
<name>A0A2U1KV27_ARTAN</name>
<evidence type="ECO:0000313" key="2">
    <source>
        <dbReference type="Proteomes" id="UP000245207"/>
    </source>
</evidence>
<accession>A0A2U1KV27</accession>
<reference evidence="1 2" key="1">
    <citation type="journal article" date="2018" name="Mol. Plant">
        <title>The genome of Artemisia annua provides insight into the evolution of Asteraceae family and artemisinin biosynthesis.</title>
        <authorList>
            <person name="Shen Q."/>
            <person name="Zhang L."/>
            <person name="Liao Z."/>
            <person name="Wang S."/>
            <person name="Yan T."/>
            <person name="Shi P."/>
            <person name="Liu M."/>
            <person name="Fu X."/>
            <person name="Pan Q."/>
            <person name="Wang Y."/>
            <person name="Lv Z."/>
            <person name="Lu X."/>
            <person name="Zhang F."/>
            <person name="Jiang W."/>
            <person name="Ma Y."/>
            <person name="Chen M."/>
            <person name="Hao X."/>
            <person name="Li L."/>
            <person name="Tang Y."/>
            <person name="Lv G."/>
            <person name="Zhou Y."/>
            <person name="Sun X."/>
            <person name="Brodelius P.E."/>
            <person name="Rose J.K.C."/>
            <person name="Tang K."/>
        </authorList>
    </citation>
    <scope>NUCLEOTIDE SEQUENCE [LARGE SCALE GENOMIC DNA]</scope>
    <source>
        <strain evidence="2">cv. Huhao1</strain>
        <tissue evidence="1">Leaf</tissue>
    </source>
</reference>
<comment type="caution">
    <text evidence="1">The sequence shown here is derived from an EMBL/GenBank/DDBJ whole genome shotgun (WGS) entry which is preliminary data.</text>
</comment>